<evidence type="ECO:0000313" key="2">
    <source>
        <dbReference type="Proteomes" id="UP000189796"/>
    </source>
</evidence>
<proteinExistence type="predicted"/>
<reference evidence="1 2" key="1">
    <citation type="submission" date="2016-11" db="EMBL/GenBank/DDBJ databases">
        <authorList>
            <person name="Jaros S."/>
            <person name="Januszkiewicz K."/>
            <person name="Wedrychowicz H."/>
        </authorList>
    </citation>
    <scope>NUCLEOTIDE SEQUENCE [LARGE SCALE GENOMIC DNA]</scope>
    <source>
        <strain evidence="1 2">GAS138</strain>
    </source>
</reference>
<dbReference type="Gene3D" id="1.10.10.10">
    <property type="entry name" value="Winged helix-like DNA-binding domain superfamily/Winged helix DNA-binding domain"/>
    <property type="match status" value="1"/>
</dbReference>
<gene>
    <name evidence="1" type="ORF">SAMN05443248_4243</name>
</gene>
<protein>
    <submittedName>
        <fullName evidence="1">Uncharacterized protein</fullName>
    </submittedName>
</protein>
<dbReference type="AlphaFoldDB" id="A0A1M5RIG6"/>
<evidence type="ECO:0000313" key="1">
    <source>
        <dbReference type="EMBL" id="SHH26064.1"/>
    </source>
</evidence>
<name>A0A1M5RIG6_9BRAD</name>
<sequence length="247" mass="27825">MGTAPPAQGFWRPAIEMNHREMIRQAGEALYGERWQSELSRAVGVSDRTMRRWVSDPYEIPGGVWNDIQQLLLARGVAIEKLRNEIIRAIPDAPQSMKDDRPMMPTVNDRQIFSELPFNDGKLYTAGNVDRRKYDRLTDLGWVEGVSTNISDVEYHLTVAGHLELALIKEAADMASDFPDPAPNGFQTVVNAGPRRRQYLQLKVRKRFKLGHHSLTVDAIEGDVVTVKTSDGDTYTLNVPPSLILRS</sequence>
<organism evidence="1 2">
    <name type="scientific">Bradyrhizobium erythrophlei</name>
    <dbReference type="NCBI Taxonomy" id="1437360"/>
    <lineage>
        <taxon>Bacteria</taxon>
        <taxon>Pseudomonadati</taxon>
        <taxon>Pseudomonadota</taxon>
        <taxon>Alphaproteobacteria</taxon>
        <taxon>Hyphomicrobiales</taxon>
        <taxon>Nitrobacteraceae</taxon>
        <taxon>Bradyrhizobium</taxon>
    </lineage>
</organism>
<dbReference type="EMBL" id="LT670817">
    <property type="protein sequence ID" value="SHH26064.1"/>
    <property type="molecule type" value="Genomic_DNA"/>
</dbReference>
<accession>A0A1M5RIG6</accession>
<dbReference type="InterPro" id="IPR036388">
    <property type="entry name" value="WH-like_DNA-bd_sf"/>
</dbReference>
<dbReference type="Proteomes" id="UP000189796">
    <property type="component" value="Chromosome I"/>
</dbReference>